<keyword evidence="3" id="KW-0695">RNA-directed DNA polymerase</keyword>
<evidence type="ECO:0000313" key="3">
    <source>
        <dbReference type="EMBL" id="PWA59957.1"/>
    </source>
</evidence>
<sequence>MASSSQGVTGCDGESNLGAKNHGKSHVISNDDCDVNANTKSKMPVNDSNEVYAKVNVSLDSTVIGDIPVPFVDNPVLNPENSKTDVSGKNDSNKYMNMGGVNNQWPSLSDTVKSVGSKGDGGLQNKASDTVMTENLVSMDVSFASAVKGLTGYGNNKLLKVPARINEQAYGRASFARVLIEVDASTELVENIEVCYEKLGKSMNLKVEYAWRPPLCTLCKVFGHELKNCRSRVVTVDEVKEKEVAKNIGTNSANTVKLDGSNNNGEDWLEARKINRNGASTSRSYGKQNNGYVWNRGGFNGRGRGGMQGRGGVTQRDSNENYNMKFVPVENSGRKIDDGLVMDGKAKNSSMNKGKGIAGGNDNNGQTKTRNVTTVRNTFDVLTKEGVESVDCVDVGSDEWVQMRSKIDLACDLGMAIADSEKVRWSKDLVKYYNEKCSNKAKNKLMEGLKWRVAKLQKDISYGHNNAVMNAKKNADELVKEMMKESVADKRCLLCSSDDESHGHLFFSCVFSKRLWEKLKPMAKLEMLGNEWASVISSIVNKPATDTIWSVIQRILFGAVVYFIWQERNIRRMQQSSRSEDAVFNCIISVVRMKLLGLNLKMTNDVVKAAEIWNIPVRNNGYYTKRVNELMGNSYKF</sequence>
<proteinExistence type="predicted"/>
<evidence type="ECO:0000313" key="4">
    <source>
        <dbReference type="Proteomes" id="UP000245207"/>
    </source>
</evidence>
<gene>
    <name evidence="3" type="ORF">CTI12_AA384710</name>
</gene>
<keyword evidence="3" id="KW-0548">Nucleotidyltransferase</keyword>
<feature type="region of interest" description="Disordered" evidence="1">
    <location>
        <begin position="1"/>
        <end position="30"/>
    </location>
</feature>
<dbReference type="GO" id="GO:0003964">
    <property type="term" value="F:RNA-directed DNA polymerase activity"/>
    <property type="evidence" value="ECO:0007669"/>
    <property type="project" value="UniProtKB-KW"/>
</dbReference>
<feature type="region of interest" description="Disordered" evidence="1">
    <location>
        <begin position="348"/>
        <end position="369"/>
    </location>
</feature>
<organism evidence="3 4">
    <name type="scientific">Artemisia annua</name>
    <name type="common">Sweet wormwood</name>
    <dbReference type="NCBI Taxonomy" id="35608"/>
    <lineage>
        <taxon>Eukaryota</taxon>
        <taxon>Viridiplantae</taxon>
        <taxon>Streptophyta</taxon>
        <taxon>Embryophyta</taxon>
        <taxon>Tracheophyta</taxon>
        <taxon>Spermatophyta</taxon>
        <taxon>Magnoliopsida</taxon>
        <taxon>eudicotyledons</taxon>
        <taxon>Gunneridae</taxon>
        <taxon>Pentapetalae</taxon>
        <taxon>asterids</taxon>
        <taxon>campanulids</taxon>
        <taxon>Asterales</taxon>
        <taxon>Asteraceae</taxon>
        <taxon>Asteroideae</taxon>
        <taxon>Anthemideae</taxon>
        <taxon>Artemisiinae</taxon>
        <taxon>Artemisia</taxon>
    </lineage>
</organism>
<evidence type="ECO:0000256" key="1">
    <source>
        <dbReference type="SAM" id="MobiDB-lite"/>
    </source>
</evidence>
<protein>
    <submittedName>
        <fullName evidence="3">RNA-directed DNA polymerase, eukaryota, Reverse transcriptase zinc-binding domain protein</fullName>
    </submittedName>
</protein>
<dbReference type="PANTHER" id="PTHR31286">
    <property type="entry name" value="GLYCINE-RICH CELL WALL STRUCTURAL PROTEIN 1.8-LIKE"/>
    <property type="match status" value="1"/>
</dbReference>
<reference evidence="3 4" key="1">
    <citation type="journal article" date="2018" name="Mol. Plant">
        <title>The genome of Artemisia annua provides insight into the evolution of Asteraceae family and artemisinin biosynthesis.</title>
        <authorList>
            <person name="Shen Q."/>
            <person name="Zhang L."/>
            <person name="Liao Z."/>
            <person name="Wang S."/>
            <person name="Yan T."/>
            <person name="Shi P."/>
            <person name="Liu M."/>
            <person name="Fu X."/>
            <person name="Pan Q."/>
            <person name="Wang Y."/>
            <person name="Lv Z."/>
            <person name="Lu X."/>
            <person name="Zhang F."/>
            <person name="Jiang W."/>
            <person name="Ma Y."/>
            <person name="Chen M."/>
            <person name="Hao X."/>
            <person name="Li L."/>
            <person name="Tang Y."/>
            <person name="Lv G."/>
            <person name="Zhou Y."/>
            <person name="Sun X."/>
            <person name="Brodelius P.E."/>
            <person name="Rose J.K.C."/>
            <person name="Tang K."/>
        </authorList>
    </citation>
    <scope>NUCLEOTIDE SEQUENCE [LARGE SCALE GENOMIC DNA]</scope>
    <source>
        <strain evidence="4">cv. Huhao1</strain>
        <tissue evidence="3">Leaf</tissue>
    </source>
</reference>
<dbReference type="Pfam" id="PF13966">
    <property type="entry name" value="zf-RVT"/>
    <property type="match status" value="1"/>
</dbReference>
<accession>A0A2U1MFD6</accession>
<comment type="caution">
    <text evidence="3">The sequence shown here is derived from an EMBL/GenBank/DDBJ whole genome shotgun (WGS) entry which is preliminary data.</text>
</comment>
<keyword evidence="3" id="KW-0808">Transferase</keyword>
<dbReference type="EMBL" id="PKPP01005482">
    <property type="protein sequence ID" value="PWA59957.1"/>
    <property type="molecule type" value="Genomic_DNA"/>
</dbReference>
<dbReference type="InterPro" id="IPR026960">
    <property type="entry name" value="RVT-Znf"/>
</dbReference>
<evidence type="ECO:0000259" key="2">
    <source>
        <dbReference type="Pfam" id="PF13966"/>
    </source>
</evidence>
<dbReference type="Proteomes" id="UP000245207">
    <property type="component" value="Unassembled WGS sequence"/>
</dbReference>
<feature type="domain" description="Reverse transcriptase zinc-binding" evidence="2">
    <location>
        <begin position="474"/>
        <end position="516"/>
    </location>
</feature>
<name>A0A2U1MFD6_ARTAN</name>
<dbReference type="InterPro" id="IPR040256">
    <property type="entry name" value="At4g02000-like"/>
</dbReference>
<dbReference type="PANTHER" id="PTHR31286:SF99">
    <property type="entry name" value="DUF4283 DOMAIN-CONTAINING PROTEIN"/>
    <property type="match status" value="1"/>
</dbReference>
<dbReference type="OrthoDB" id="1938430at2759"/>
<keyword evidence="4" id="KW-1185">Reference proteome</keyword>
<dbReference type="AlphaFoldDB" id="A0A2U1MFD6"/>